<reference evidence="1 2" key="1">
    <citation type="journal article" date="2021" name="Elife">
        <title>Chloroplast acquisition without the gene transfer in kleptoplastic sea slugs, Plakobranchus ocellatus.</title>
        <authorList>
            <person name="Maeda T."/>
            <person name="Takahashi S."/>
            <person name="Yoshida T."/>
            <person name="Shimamura S."/>
            <person name="Takaki Y."/>
            <person name="Nagai Y."/>
            <person name="Toyoda A."/>
            <person name="Suzuki Y."/>
            <person name="Arimoto A."/>
            <person name="Ishii H."/>
            <person name="Satoh N."/>
            <person name="Nishiyama T."/>
            <person name="Hasebe M."/>
            <person name="Maruyama T."/>
            <person name="Minagawa J."/>
            <person name="Obokata J."/>
            <person name="Shigenobu S."/>
        </authorList>
    </citation>
    <scope>NUCLEOTIDE SEQUENCE [LARGE SCALE GENOMIC DNA]</scope>
</reference>
<keyword evidence="2" id="KW-1185">Reference proteome</keyword>
<name>A0AAV4GEI6_9GAST</name>
<sequence>MKFRFIRKTEYKNKAASTETTVQSIGLWWLPLATSGRYHQLGSAAVTTSWPDNTVPGPKDNIVKPSRRSLQSAGMSRWCPLNPPHNHLHLPD</sequence>
<dbReference type="Proteomes" id="UP000762676">
    <property type="component" value="Unassembled WGS sequence"/>
</dbReference>
<evidence type="ECO:0000313" key="2">
    <source>
        <dbReference type="Proteomes" id="UP000762676"/>
    </source>
</evidence>
<dbReference type="AlphaFoldDB" id="A0AAV4GEI6"/>
<comment type="caution">
    <text evidence="1">The sequence shown here is derived from an EMBL/GenBank/DDBJ whole genome shotgun (WGS) entry which is preliminary data.</text>
</comment>
<evidence type="ECO:0000313" key="1">
    <source>
        <dbReference type="EMBL" id="GFR83923.1"/>
    </source>
</evidence>
<dbReference type="EMBL" id="BMAT01008389">
    <property type="protein sequence ID" value="GFR83923.1"/>
    <property type="molecule type" value="Genomic_DNA"/>
</dbReference>
<organism evidence="1 2">
    <name type="scientific">Elysia marginata</name>
    <dbReference type="NCBI Taxonomy" id="1093978"/>
    <lineage>
        <taxon>Eukaryota</taxon>
        <taxon>Metazoa</taxon>
        <taxon>Spiralia</taxon>
        <taxon>Lophotrochozoa</taxon>
        <taxon>Mollusca</taxon>
        <taxon>Gastropoda</taxon>
        <taxon>Heterobranchia</taxon>
        <taxon>Euthyneura</taxon>
        <taxon>Panpulmonata</taxon>
        <taxon>Sacoglossa</taxon>
        <taxon>Placobranchoidea</taxon>
        <taxon>Plakobranchidae</taxon>
        <taxon>Elysia</taxon>
    </lineage>
</organism>
<accession>A0AAV4GEI6</accession>
<proteinExistence type="predicted"/>
<protein>
    <submittedName>
        <fullName evidence="1">Uncharacterized protein</fullName>
    </submittedName>
</protein>
<gene>
    <name evidence="1" type="ORF">ElyMa_004137100</name>
</gene>